<dbReference type="EMBL" id="JAMYJR010000038">
    <property type="protein sequence ID" value="MCO8275484.1"/>
    <property type="molecule type" value="Genomic_DNA"/>
</dbReference>
<proteinExistence type="predicted"/>
<evidence type="ECO:0000313" key="1">
    <source>
        <dbReference type="EMBL" id="MCO8275484.1"/>
    </source>
</evidence>
<organism evidence="1 2">
    <name type="scientific">Paractinoplanes aksuensis</name>
    <dbReference type="NCBI Taxonomy" id="2939490"/>
    <lineage>
        <taxon>Bacteria</taxon>
        <taxon>Bacillati</taxon>
        <taxon>Actinomycetota</taxon>
        <taxon>Actinomycetes</taxon>
        <taxon>Micromonosporales</taxon>
        <taxon>Micromonosporaceae</taxon>
        <taxon>Paractinoplanes</taxon>
    </lineage>
</organism>
<reference evidence="1 2" key="1">
    <citation type="submission" date="2022-06" db="EMBL/GenBank/DDBJ databases">
        <title>New Species of the Genus Actinoplanes, ActinopZanes ferrugineus.</title>
        <authorList>
            <person name="Ding P."/>
        </authorList>
    </citation>
    <scope>NUCLEOTIDE SEQUENCE [LARGE SCALE GENOMIC DNA]</scope>
    <source>
        <strain evidence="1 2">TRM88003</strain>
    </source>
</reference>
<name>A0ABT1DX95_9ACTN</name>
<dbReference type="RefSeq" id="WP_253241548.1">
    <property type="nucleotide sequence ID" value="NZ_JAMYJR010000038.1"/>
</dbReference>
<sequence length="228" mass="24816">MLDPIDLATVDALAHVPHPLALWRTWRAAQPGTAESGPIRVYLLVIDTDPSAYPGATGWLQEMLTNAGVTDPQVDTFGPATELPAYQQQARGRSTLLWAANPAGSVRTARVFDSFALESGGRSDPAHPRLSDTTETARVLRYLENGTMLLTTTARENDVLDPAAGPVVPMTFRTDGRWIWTDAVAYYLRTYALSPDEQLLSHIRSQGEPPPVDMVAEHRALAALTSGR</sequence>
<gene>
    <name evidence="1" type="ORF">M1L60_33365</name>
</gene>
<keyword evidence="2" id="KW-1185">Reference proteome</keyword>
<accession>A0ABT1DX95</accession>
<protein>
    <submittedName>
        <fullName evidence="1">Uncharacterized protein</fullName>
    </submittedName>
</protein>
<dbReference type="Proteomes" id="UP001523369">
    <property type="component" value="Unassembled WGS sequence"/>
</dbReference>
<comment type="caution">
    <text evidence="1">The sequence shown here is derived from an EMBL/GenBank/DDBJ whole genome shotgun (WGS) entry which is preliminary data.</text>
</comment>
<evidence type="ECO:0000313" key="2">
    <source>
        <dbReference type="Proteomes" id="UP001523369"/>
    </source>
</evidence>